<accession>A0A382J9S7</accession>
<sequence length="41" mass="4582">MSQLSTINKTNKRKLTEKQTAFLDYLIETKGDPKKAAELAG</sequence>
<name>A0A382J9S7_9ZZZZ</name>
<reference evidence="1" key="1">
    <citation type="submission" date="2018-05" db="EMBL/GenBank/DDBJ databases">
        <authorList>
            <person name="Lanie J.A."/>
            <person name="Ng W.-L."/>
            <person name="Kazmierczak K.M."/>
            <person name="Andrzejewski T.M."/>
            <person name="Davidsen T.M."/>
            <person name="Wayne K.J."/>
            <person name="Tettelin H."/>
            <person name="Glass J.I."/>
            <person name="Rusch D."/>
            <person name="Podicherti R."/>
            <person name="Tsui H.-C.T."/>
            <person name="Winkler M.E."/>
        </authorList>
    </citation>
    <scope>NUCLEOTIDE SEQUENCE</scope>
</reference>
<protein>
    <submittedName>
        <fullName evidence="1">Uncharacterized protein</fullName>
    </submittedName>
</protein>
<feature type="non-terminal residue" evidence="1">
    <location>
        <position position="41"/>
    </location>
</feature>
<dbReference type="AlphaFoldDB" id="A0A382J9S7"/>
<dbReference type="EMBL" id="UINC01072957">
    <property type="protein sequence ID" value="SVC08974.1"/>
    <property type="molecule type" value="Genomic_DNA"/>
</dbReference>
<proteinExistence type="predicted"/>
<organism evidence="1">
    <name type="scientific">marine metagenome</name>
    <dbReference type="NCBI Taxonomy" id="408172"/>
    <lineage>
        <taxon>unclassified sequences</taxon>
        <taxon>metagenomes</taxon>
        <taxon>ecological metagenomes</taxon>
    </lineage>
</organism>
<gene>
    <name evidence="1" type="ORF">METZ01_LOCUS261828</name>
</gene>
<evidence type="ECO:0000313" key="1">
    <source>
        <dbReference type="EMBL" id="SVC08974.1"/>
    </source>
</evidence>